<keyword evidence="2" id="KW-0808">Transferase</keyword>
<evidence type="ECO:0000313" key="3">
    <source>
        <dbReference type="Proteomes" id="UP000261032"/>
    </source>
</evidence>
<name>A0A3E3E9A0_9FIRM</name>
<sequence length="376" mass="43773">MKNLERKTAIITFNQAINFGAVLQMYALQNVLKTQVGVKADIINYKSKSLSKTYEKKKFSELISPRMMYHILFNNGYIRFNFKGFESFLSNNLEMTSEVSTKKDLSSLNDLYDYFITGSDQVFNPYCSGFDGNYFLSFVSDKNMKFSYAASVGLENIPVELENYYKDYLNSFCRISIREITGANEIKRVCGIECSTNIDPTLLLDKSDWEKLMADLPSNADTPYLLLYALSEDKNMLKFAKKIAKRKKLKVIYINDRLFRPKGMLSLRNVSPEQWLRLFANANSIVTNSFHGIAFSINFEKEFYPFYLNKNTRVNSRIRDLLDLLNLQSLVINDNNDTLMNENIDYSEAREILKNEKNKSISYLREIYKYQKDVIE</sequence>
<accession>A0A3E3E9A0</accession>
<dbReference type="Proteomes" id="UP000261032">
    <property type="component" value="Unassembled WGS sequence"/>
</dbReference>
<protein>
    <submittedName>
        <fullName evidence="2">Polysaccharide pyruvyl transferase family protein</fullName>
    </submittedName>
</protein>
<proteinExistence type="predicted"/>
<evidence type="ECO:0000259" key="1">
    <source>
        <dbReference type="Pfam" id="PF04230"/>
    </source>
</evidence>
<dbReference type="Pfam" id="PF04230">
    <property type="entry name" value="PS_pyruv_trans"/>
    <property type="match status" value="1"/>
</dbReference>
<evidence type="ECO:0000313" key="2">
    <source>
        <dbReference type="EMBL" id="RGD78462.1"/>
    </source>
</evidence>
<organism evidence="2 3">
    <name type="scientific">Thomasclavelia ramosa</name>
    <dbReference type="NCBI Taxonomy" id="1547"/>
    <lineage>
        <taxon>Bacteria</taxon>
        <taxon>Bacillati</taxon>
        <taxon>Bacillota</taxon>
        <taxon>Erysipelotrichia</taxon>
        <taxon>Erysipelotrichales</taxon>
        <taxon>Coprobacillaceae</taxon>
        <taxon>Thomasclavelia</taxon>
    </lineage>
</organism>
<comment type="caution">
    <text evidence="2">The sequence shown here is derived from an EMBL/GenBank/DDBJ whole genome shotgun (WGS) entry which is preliminary data.</text>
</comment>
<dbReference type="AlphaFoldDB" id="A0A3E3E9A0"/>
<dbReference type="RefSeq" id="WP_117582572.1">
    <property type="nucleotide sequence ID" value="NZ_JADPBR010000035.1"/>
</dbReference>
<dbReference type="EMBL" id="QUSL01000047">
    <property type="protein sequence ID" value="RGD78462.1"/>
    <property type="molecule type" value="Genomic_DNA"/>
</dbReference>
<gene>
    <name evidence="2" type="ORF">DXB93_17320</name>
</gene>
<dbReference type="GO" id="GO:0016740">
    <property type="term" value="F:transferase activity"/>
    <property type="evidence" value="ECO:0007669"/>
    <property type="project" value="UniProtKB-KW"/>
</dbReference>
<feature type="domain" description="Polysaccharide pyruvyl transferase" evidence="1">
    <location>
        <begin position="18"/>
        <end position="307"/>
    </location>
</feature>
<reference evidence="2 3" key="1">
    <citation type="submission" date="2018-08" db="EMBL/GenBank/DDBJ databases">
        <title>A genome reference for cultivated species of the human gut microbiota.</title>
        <authorList>
            <person name="Zou Y."/>
            <person name="Xue W."/>
            <person name="Luo G."/>
        </authorList>
    </citation>
    <scope>NUCLEOTIDE SEQUENCE [LARGE SCALE GENOMIC DNA]</scope>
    <source>
        <strain evidence="2 3">OM06-4</strain>
    </source>
</reference>
<dbReference type="InterPro" id="IPR007345">
    <property type="entry name" value="Polysacch_pyruvyl_Trfase"/>
</dbReference>